<evidence type="ECO:0000256" key="1">
    <source>
        <dbReference type="SAM" id="MobiDB-lite"/>
    </source>
</evidence>
<sequence length="563" mass="62546">MNSSFSLAHFLHPISSPTLTHDQGEPQHSPAPSLLPALDSPLYFFSVDTTSGTRKGSRKSPSLLHIWLHLAVRLGHQTPLFSPDTSTHATLPSLSLTRDGDPQWPWNTPAMPRPRRPPHLLSLVPLPRPMDAHDIASGARRSTPEPTDAHRRCSRLVFSSSAWQAARPVAPLRSVPLRRAPSSAHRHCLCSDAAQFDQPLAAALLPVGARTGSPRGRRSPFVAVAVGSARNTARSHRCRRRRYCLAARRLSPASTSPSLRRAVAEHPRSSGLMPIEYTHVRQVGVRPPLYFFERALADLAIRCGRMVPEVKGVRTERSADSEMAWLVTCVVRGSGISPASEEFTIDVMERTWIDGMIRVSQEALARLAFLHPEVVAGTGYQYLGQRDLAGKPVAGAPHADTAHQLHHLEYLLHHTQTQQDRARERCDLQEDEIATLRAQLAASQADLASERKLRFAARRRVTRLKAKVTSLEALTTQMEATIEELEDDGEDLRKENEALLSDDDDYEDEDFDMEPDTEDEAFINDEDEEPEPLLSEEDPEEPAFVEEDAPPAPEVPVVDLDDF</sequence>
<feature type="region of interest" description="Disordered" evidence="1">
    <location>
        <begin position="498"/>
        <end position="563"/>
    </location>
</feature>
<gene>
    <name evidence="2" type="ORF">QYE76_031999</name>
</gene>
<feature type="region of interest" description="Disordered" evidence="1">
    <location>
        <begin position="93"/>
        <end position="117"/>
    </location>
</feature>
<comment type="caution">
    <text evidence="2">The sequence shown here is derived from an EMBL/GenBank/DDBJ whole genome shotgun (WGS) entry which is preliminary data.</text>
</comment>
<reference evidence="2" key="1">
    <citation type="submission" date="2023-07" db="EMBL/GenBank/DDBJ databases">
        <title>A chromosome-level genome assembly of Lolium multiflorum.</title>
        <authorList>
            <person name="Chen Y."/>
            <person name="Copetti D."/>
            <person name="Kolliker R."/>
            <person name="Studer B."/>
        </authorList>
    </citation>
    <scope>NUCLEOTIDE SEQUENCE</scope>
    <source>
        <strain evidence="2">02402/16</strain>
        <tissue evidence="2">Leaf</tissue>
    </source>
</reference>
<accession>A0AAD8QSU8</accession>
<proteinExistence type="predicted"/>
<feature type="compositionally biased region" description="Acidic residues" evidence="1">
    <location>
        <begin position="500"/>
        <end position="549"/>
    </location>
</feature>
<dbReference type="Proteomes" id="UP001231189">
    <property type="component" value="Unassembled WGS sequence"/>
</dbReference>
<organism evidence="2 3">
    <name type="scientific">Lolium multiflorum</name>
    <name type="common">Italian ryegrass</name>
    <name type="synonym">Lolium perenne subsp. multiflorum</name>
    <dbReference type="NCBI Taxonomy" id="4521"/>
    <lineage>
        <taxon>Eukaryota</taxon>
        <taxon>Viridiplantae</taxon>
        <taxon>Streptophyta</taxon>
        <taxon>Embryophyta</taxon>
        <taxon>Tracheophyta</taxon>
        <taxon>Spermatophyta</taxon>
        <taxon>Magnoliopsida</taxon>
        <taxon>Liliopsida</taxon>
        <taxon>Poales</taxon>
        <taxon>Poaceae</taxon>
        <taxon>BOP clade</taxon>
        <taxon>Pooideae</taxon>
        <taxon>Poodae</taxon>
        <taxon>Poeae</taxon>
        <taxon>Poeae Chloroplast Group 2 (Poeae type)</taxon>
        <taxon>Loliodinae</taxon>
        <taxon>Loliinae</taxon>
        <taxon>Lolium</taxon>
    </lineage>
</organism>
<evidence type="ECO:0000313" key="3">
    <source>
        <dbReference type="Proteomes" id="UP001231189"/>
    </source>
</evidence>
<keyword evidence="3" id="KW-1185">Reference proteome</keyword>
<dbReference type="Gene3D" id="1.20.5.1700">
    <property type="match status" value="1"/>
</dbReference>
<evidence type="ECO:0000313" key="2">
    <source>
        <dbReference type="EMBL" id="KAK1608326.1"/>
    </source>
</evidence>
<dbReference type="EMBL" id="JAUUTY010000007">
    <property type="protein sequence ID" value="KAK1608326.1"/>
    <property type="molecule type" value="Genomic_DNA"/>
</dbReference>
<name>A0AAD8QSU8_LOLMU</name>
<protein>
    <submittedName>
        <fullName evidence="2">Uncharacterized protein</fullName>
    </submittedName>
</protein>
<dbReference type="AlphaFoldDB" id="A0AAD8QSU8"/>